<dbReference type="GO" id="GO:0051301">
    <property type="term" value="P:cell division"/>
    <property type="evidence" value="ECO:0007669"/>
    <property type="project" value="UniProtKB-UniRule"/>
</dbReference>
<dbReference type="Gene3D" id="3.10.28.10">
    <property type="entry name" value="Homing endonucleases"/>
    <property type="match status" value="1"/>
</dbReference>
<dbReference type="AlphaFoldDB" id="A0A212JKX1"/>
<dbReference type="InterPro" id="IPR027434">
    <property type="entry name" value="Homing_endonucl"/>
</dbReference>
<reference evidence="7" key="1">
    <citation type="submission" date="2016-04" db="EMBL/GenBank/DDBJ databases">
        <authorList>
            <person name="Evans L.H."/>
            <person name="Alamgir A."/>
            <person name="Owens N."/>
            <person name="Weber N.D."/>
            <person name="Virtaneva K."/>
            <person name="Barbian K."/>
            <person name="Babar A."/>
            <person name="Rosenke K."/>
        </authorList>
    </citation>
    <scope>NUCLEOTIDE SEQUENCE</scope>
    <source>
        <strain evidence="7">86</strain>
    </source>
</reference>
<dbReference type="HAMAP" id="MF_01420">
    <property type="entry name" value="HTH_type_WhiA"/>
    <property type="match status" value="1"/>
</dbReference>
<dbReference type="Pfam" id="PF14527">
    <property type="entry name" value="LAGLIDADG_WhiA"/>
    <property type="match status" value="1"/>
</dbReference>
<name>A0A212JKX1_9FIRM</name>
<proteinExistence type="inferred from homology"/>
<evidence type="ECO:0000313" key="7">
    <source>
        <dbReference type="EMBL" id="SBW00093.1"/>
    </source>
</evidence>
<evidence type="ECO:0000256" key="1">
    <source>
        <dbReference type="ARBA" id="ARBA00022618"/>
    </source>
</evidence>
<protein>
    <recommendedName>
        <fullName evidence="4">Probable cell division protein WhiA</fullName>
    </recommendedName>
</protein>
<dbReference type="EMBL" id="FLUN01000001">
    <property type="protein sequence ID" value="SBW00093.1"/>
    <property type="molecule type" value="Genomic_DNA"/>
</dbReference>
<feature type="domain" description="WhiA LAGLIDADG-like" evidence="6">
    <location>
        <begin position="118"/>
        <end position="209"/>
    </location>
</feature>
<evidence type="ECO:0000256" key="4">
    <source>
        <dbReference type="HAMAP-Rule" id="MF_01420"/>
    </source>
</evidence>
<dbReference type="PANTHER" id="PTHR37307:SF1">
    <property type="entry name" value="CELL DIVISION PROTEIN WHIA-RELATED"/>
    <property type="match status" value="1"/>
</dbReference>
<sequence length="296" mass="33464">MSFSSDAKAELCREPLSRRCCAQAEAYGVLLFCNSFTAWEVRVVTESGDFAARLPALFQKAFRIEFDSKSGRGEGKHVLTITDEWKLSVIRDVFGYDGTESLAHHINFAVLEEEHCRAAFFRGVFLAAGSVTDPQKRYHLELVTSHYNVSRELTALLLEAGFFPKETIRKSNYLTYFKQSEYIEDFLTVIGAPLAAMELMNAKVEKNLRGSVNRRVNCDAANLDKAVDAALEQIEAIRRLEERGMLQELPDKLKETVDLRVAHPELTLSQLAELCDPPVTKSCLNHRLRKLMELAK</sequence>
<comment type="similarity">
    <text evidence="4">Belongs to the WhiA family.</text>
</comment>
<dbReference type="InterPro" id="IPR023054">
    <property type="entry name" value="Sporulation_regulator_WhiA_C"/>
</dbReference>
<comment type="function">
    <text evidence="4">Involved in cell division and chromosome segregation.</text>
</comment>
<accession>A0A212JKX1</accession>
<dbReference type="GO" id="GO:0003677">
    <property type="term" value="F:DNA binding"/>
    <property type="evidence" value="ECO:0007669"/>
    <property type="project" value="UniProtKB-UniRule"/>
</dbReference>
<keyword evidence="2 4" id="KW-0238">DNA-binding</keyword>
<dbReference type="GO" id="GO:0043937">
    <property type="term" value="P:regulation of sporulation"/>
    <property type="evidence" value="ECO:0007669"/>
    <property type="project" value="InterPro"/>
</dbReference>
<evidence type="ECO:0000259" key="6">
    <source>
        <dbReference type="Pfam" id="PF14527"/>
    </source>
</evidence>
<dbReference type="InterPro" id="IPR003802">
    <property type="entry name" value="Sporulation_regulator_WhiA"/>
</dbReference>
<keyword evidence="1 4" id="KW-0132">Cell division</keyword>
<dbReference type="PANTHER" id="PTHR37307">
    <property type="entry name" value="CELL DIVISION PROTEIN WHIA-RELATED"/>
    <property type="match status" value="1"/>
</dbReference>
<dbReference type="NCBIfam" id="TIGR00647">
    <property type="entry name" value="DNA_bind_WhiA"/>
    <property type="match status" value="1"/>
</dbReference>
<dbReference type="InterPro" id="IPR039518">
    <property type="entry name" value="WhiA_LAGLIDADG_dom"/>
</dbReference>
<evidence type="ECO:0000256" key="3">
    <source>
        <dbReference type="ARBA" id="ARBA00023306"/>
    </source>
</evidence>
<evidence type="ECO:0000259" key="5">
    <source>
        <dbReference type="Pfam" id="PF02650"/>
    </source>
</evidence>
<gene>
    <name evidence="4" type="primary">whiA</name>
    <name evidence="7" type="ORF">KL86CLO1_11296</name>
</gene>
<dbReference type="SUPFAM" id="SSF55608">
    <property type="entry name" value="Homing endonucleases"/>
    <property type="match status" value="1"/>
</dbReference>
<organism evidence="7">
    <name type="scientific">uncultured Eubacteriales bacterium</name>
    <dbReference type="NCBI Taxonomy" id="172733"/>
    <lineage>
        <taxon>Bacteria</taxon>
        <taxon>Bacillati</taxon>
        <taxon>Bacillota</taxon>
        <taxon>Clostridia</taxon>
        <taxon>Eubacteriales</taxon>
        <taxon>environmental samples</taxon>
    </lineage>
</organism>
<keyword evidence="3 4" id="KW-0131">Cell cycle</keyword>
<feature type="domain" description="Sporulation regulator WhiA C-terminal" evidence="5">
    <location>
        <begin position="212"/>
        <end position="295"/>
    </location>
</feature>
<evidence type="ECO:0000256" key="2">
    <source>
        <dbReference type="ARBA" id="ARBA00023125"/>
    </source>
</evidence>
<dbReference type="Pfam" id="PF02650">
    <property type="entry name" value="HTH_WhiA"/>
    <property type="match status" value="1"/>
</dbReference>